<dbReference type="EMBL" id="JAHXZJ010000374">
    <property type="protein sequence ID" value="KAH0561121.1"/>
    <property type="molecule type" value="Genomic_DNA"/>
</dbReference>
<dbReference type="Proteomes" id="UP000826195">
    <property type="component" value="Unassembled WGS sequence"/>
</dbReference>
<comment type="caution">
    <text evidence="3">The sequence shown here is derived from an EMBL/GenBank/DDBJ whole genome shotgun (WGS) entry which is preliminary data.</text>
</comment>
<name>A0AAV7IXU1_COTGL</name>
<evidence type="ECO:0000313" key="4">
    <source>
        <dbReference type="Proteomes" id="UP000826195"/>
    </source>
</evidence>
<feature type="coiled-coil region" evidence="1">
    <location>
        <begin position="184"/>
        <end position="218"/>
    </location>
</feature>
<accession>A0AAV7IXU1</accession>
<evidence type="ECO:0000256" key="1">
    <source>
        <dbReference type="SAM" id="Coils"/>
    </source>
</evidence>
<sequence length="333" mass="38125">MDTSNDGTINHLSSQFDVLKIPDESDQELIAYDSFISDIVPDGISDLGSQSNVSDDNTTICTPTEFSSDVQQFLTRQTSSLSLETKLPIVNKALRLLNESPIPTKKIKDISYMNKKASYTGFNLKRKLRVPMNFDFATVTSSDDACDIIKKMYVKFHHKGTTWAEKVQTLTLIADIIIEKNSNGKDVEVNNAKLMKQLEKLRKENNLLLQKSRNLKRQAQLTRANHSEQRQHDQQQNDSQQNKQNAEKDAQDLPRIDENYQISVLNGIAIDYEAYLKAAQAKTMRRRANLIIDALWSVEQHVTRYVSDKLYGQKKVTPQEYNNITSNYRLNIF</sequence>
<gene>
    <name evidence="3" type="ORF">KQX54_013311</name>
</gene>
<feature type="compositionally biased region" description="Basic and acidic residues" evidence="2">
    <location>
        <begin position="225"/>
        <end position="235"/>
    </location>
</feature>
<reference evidence="3 4" key="1">
    <citation type="journal article" date="2021" name="J. Hered.">
        <title>A chromosome-level genome assembly of the parasitoid wasp, Cotesia glomerata (Hymenoptera: Braconidae).</title>
        <authorList>
            <person name="Pinto B.J."/>
            <person name="Weis J.J."/>
            <person name="Gamble T."/>
            <person name="Ode P.J."/>
            <person name="Paul R."/>
            <person name="Zaspel J.M."/>
        </authorList>
    </citation>
    <scope>NUCLEOTIDE SEQUENCE [LARGE SCALE GENOMIC DNA]</scope>
    <source>
        <strain evidence="3">CgM1</strain>
    </source>
</reference>
<feature type="region of interest" description="Disordered" evidence="2">
    <location>
        <begin position="218"/>
        <end position="253"/>
    </location>
</feature>
<protein>
    <submittedName>
        <fullName evidence="3">Uncharacterized protein</fullName>
    </submittedName>
</protein>
<dbReference type="AlphaFoldDB" id="A0AAV7IXU1"/>
<evidence type="ECO:0000256" key="2">
    <source>
        <dbReference type="SAM" id="MobiDB-lite"/>
    </source>
</evidence>
<evidence type="ECO:0000313" key="3">
    <source>
        <dbReference type="EMBL" id="KAH0561121.1"/>
    </source>
</evidence>
<keyword evidence="4" id="KW-1185">Reference proteome</keyword>
<organism evidence="3 4">
    <name type="scientific">Cotesia glomerata</name>
    <name type="common">Lepidopteran parasitic wasp</name>
    <name type="synonym">Apanteles glomeratus</name>
    <dbReference type="NCBI Taxonomy" id="32391"/>
    <lineage>
        <taxon>Eukaryota</taxon>
        <taxon>Metazoa</taxon>
        <taxon>Ecdysozoa</taxon>
        <taxon>Arthropoda</taxon>
        <taxon>Hexapoda</taxon>
        <taxon>Insecta</taxon>
        <taxon>Pterygota</taxon>
        <taxon>Neoptera</taxon>
        <taxon>Endopterygota</taxon>
        <taxon>Hymenoptera</taxon>
        <taxon>Apocrita</taxon>
        <taxon>Ichneumonoidea</taxon>
        <taxon>Braconidae</taxon>
        <taxon>Microgastrinae</taxon>
        <taxon>Cotesia</taxon>
    </lineage>
</organism>
<keyword evidence="1" id="KW-0175">Coiled coil</keyword>
<proteinExistence type="predicted"/>